<reference evidence="4" key="2">
    <citation type="submission" date="2017-02" db="UniProtKB">
        <authorList>
            <consortium name="WormBaseParasite"/>
        </authorList>
    </citation>
    <scope>IDENTIFICATION</scope>
</reference>
<keyword evidence="1" id="KW-1133">Transmembrane helix</keyword>
<organism evidence="3 4">
    <name type="scientific">Angiostrongylus cantonensis</name>
    <name type="common">Rat lungworm</name>
    <dbReference type="NCBI Taxonomy" id="6313"/>
    <lineage>
        <taxon>Eukaryota</taxon>
        <taxon>Metazoa</taxon>
        <taxon>Ecdysozoa</taxon>
        <taxon>Nematoda</taxon>
        <taxon>Chromadorea</taxon>
        <taxon>Rhabditida</taxon>
        <taxon>Rhabditina</taxon>
        <taxon>Rhabditomorpha</taxon>
        <taxon>Strongyloidea</taxon>
        <taxon>Metastrongylidae</taxon>
        <taxon>Angiostrongylus</taxon>
    </lineage>
</organism>
<dbReference type="InterPro" id="IPR024372">
    <property type="entry name" value="Ecm29_N"/>
</dbReference>
<dbReference type="Pfam" id="PF13001">
    <property type="entry name" value="ECM29_N"/>
    <property type="match status" value="1"/>
</dbReference>
<feature type="domain" description="Proteasome component Ecm29 N-terminal" evidence="2">
    <location>
        <begin position="2"/>
        <end position="326"/>
    </location>
</feature>
<protein>
    <submittedName>
        <fullName evidence="4">Adaptin_N domain-containing protein</fullName>
    </submittedName>
</protein>
<keyword evidence="3" id="KW-1185">Reference proteome</keyword>
<feature type="transmembrane region" description="Helical" evidence="1">
    <location>
        <begin position="332"/>
        <end position="353"/>
    </location>
</feature>
<name>A0A0K0DQ47_ANGCA</name>
<keyword evidence="1" id="KW-0472">Membrane</keyword>
<reference evidence="3" key="1">
    <citation type="submission" date="2012-09" db="EMBL/GenBank/DDBJ databases">
        <authorList>
            <person name="Martin A.A."/>
        </authorList>
    </citation>
    <scope>NUCLEOTIDE SEQUENCE</scope>
</reference>
<dbReference type="AlphaFoldDB" id="A0A0K0DQ47"/>
<dbReference type="STRING" id="6313.A0A0K0DQ47"/>
<evidence type="ECO:0000259" key="2">
    <source>
        <dbReference type="Pfam" id="PF13001"/>
    </source>
</evidence>
<evidence type="ECO:0000313" key="3">
    <source>
        <dbReference type="Proteomes" id="UP000035642"/>
    </source>
</evidence>
<dbReference type="Proteomes" id="UP000035642">
    <property type="component" value="Unassembled WGS sequence"/>
</dbReference>
<dbReference type="WBParaSite" id="ACAC_0001388601-mRNA-1">
    <property type="protein sequence ID" value="ACAC_0001388601-mRNA-1"/>
    <property type="gene ID" value="ACAC_0001388601"/>
</dbReference>
<sequence length="355" mass="39900">MIDSNEQLQKFTDNNLLRLIEAADSTPKAVEKVREILSHYNRRVKGNSVITFPIRDLISMVKNKGSVAAHLSFVYLRFSSANFGEEQHLELLSYIFHLLPLKLADSGQCAECVGTSLSFCLVIQLLGLSVPAFMIIAQRENHTWPALSFSTDVQLLVLRFFQCIIVFSVDAPDVVNATCAALKRGDKVLTPVLTSEEYIMIAEKVYSRVDSIVQVKLRIIKLLVSGLFDYHTVFSILVLALAQNIDEVTSAAETALKKVDTRACLDSRIVIDELMAAYLGCTTPSKSVIGRSCSLSPANIIMKRKILMYLVRSPVAAVAYMNNLKVYLLDIFYTYTCKYVYMYLWHICAYYILSL</sequence>
<dbReference type="GO" id="GO:0043248">
    <property type="term" value="P:proteasome assembly"/>
    <property type="evidence" value="ECO:0007669"/>
    <property type="project" value="InterPro"/>
</dbReference>
<keyword evidence="1" id="KW-0812">Transmembrane</keyword>
<proteinExistence type="predicted"/>
<accession>A0A0K0DQ47</accession>
<evidence type="ECO:0000256" key="1">
    <source>
        <dbReference type="SAM" id="Phobius"/>
    </source>
</evidence>
<dbReference type="GO" id="GO:0060090">
    <property type="term" value="F:molecular adaptor activity"/>
    <property type="evidence" value="ECO:0007669"/>
    <property type="project" value="InterPro"/>
</dbReference>
<evidence type="ECO:0000313" key="4">
    <source>
        <dbReference type="WBParaSite" id="ACAC_0001388601-mRNA-1"/>
    </source>
</evidence>